<feature type="chain" id="PRO_5006456919" description="phospholipase A2" evidence="6">
    <location>
        <begin position="27"/>
        <end position="204"/>
    </location>
</feature>
<dbReference type="eggNOG" id="ENOG502S31M">
    <property type="taxonomic scope" value="Eukaryota"/>
</dbReference>
<dbReference type="Pfam" id="PF05826">
    <property type="entry name" value="Phospholip_A2_2"/>
    <property type="match status" value="1"/>
</dbReference>
<dbReference type="HOGENOM" id="CLU_1857350_0_0_1"/>
<keyword evidence="6" id="KW-0732">Signal</keyword>
<evidence type="ECO:0000256" key="4">
    <source>
        <dbReference type="ARBA" id="ARBA00023098"/>
    </source>
</evidence>
<dbReference type="GO" id="GO:0050482">
    <property type="term" value="P:arachidonate secretion"/>
    <property type="evidence" value="ECO:0007669"/>
    <property type="project" value="InterPro"/>
</dbReference>
<proteinExistence type="predicted"/>
<dbReference type="Gene3D" id="1.20.90.10">
    <property type="entry name" value="Phospholipase A2 domain"/>
    <property type="match status" value="1"/>
</dbReference>
<comment type="cofactor">
    <cofactor evidence="1">
        <name>Ca(2+)</name>
        <dbReference type="ChEBI" id="CHEBI:29108"/>
    </cofactor>
</comment>
<keyword evidence="9" id="KW-1185">Reference proteome</keyword>
<sequence>MSRRAVTLTSLLLALLLSQRLTPSFGSAVLISDMTMTMMVELSSRHPFCKMHTDRGDIQRMLLQSDPRRIRQVPRESVVELEEVCRRQGSYGHEFRGGLGFIYPGTKWCGPGTAATSYDDLGPHVREDRCCREHYMCPDVLNAHLNLLTVALSPPLCLSPVSTLSLILYLSSRAGYNQTEQDTICAQWQYQPSEKYVPSQPRTS</sequence>
<evidence type="ECO:0000256" key="3">
    <source>
        <dbReference type="ARBA" id="ARBA00022963"/>
    </source>
</evidence>
<dbReference type="PANTHER" id="PTHR12253">
    <property type="entry name" value="RH14732P"/>
    <property type="match status" value="1"/>
</dbReference>
<name>B4L2J7_DROMO</name>
<evidence type="ECO:0000256" key="6">
    <source>
        <dbReference type="SAM" id="SignalP"/>
    </source>
</evidence>
<keyword evidence="3" id="KW-0442">Lipid degradation</keyword>
<dbReference type="GO" id="GO:0016042">
    <property type="term" value="P:lipid catabolic process"/>
    <property type="evidence" value="ECO:0007669"/>
    <property type="project" value="UniProtKB-KW"/>
</dbReference>
<dbReference type="InParanoid" id="B4L2J7"/>
<dbReference type="GO" id="GO:0006644">
    <property type="term" value="P:phospholipid metabolic process"/>
    <property type="evidence" value="ECO:0007669"/>
    <property type="project" value="InterPro"/>
</dbReference>
<keyword evidence="4" id="KW-0443">Lipid metabolism</keyword>
<accession>B4L2J7</accession>
<evidence type="ECO:0000256" key="2">
    <source>
        <dbReference type="ARBA" id="ARBA00013278"/>
    </source>
</evidence>
<dbReference type="EC" id="3.1.1.4" evidence="2"/>
<evidence type="ECO:0000256" key="1">
    <source>
        <dbReference type="ARBA" id="ARBA00001913"/>
    </source>
</evidence>
<feature type="signal peptide" evidence="6">
    <location>
        <begin position="1"/>
        <end position="26"/>
    </location>
</feature>
<reference evidence="8 9" key="1">
    <citation type="journal article" date="2007" name="Nature">
        <title>Evolution of genes and genomes on the Drosophila phylogeny.</title>
        <authorList>
            <consortium name="Drosophila 12 Genomes Consortium"/>
            <person name="Clark A.G."/>
            <person name="Eisen M.B."/>
            <person name="Smith D.R."/>
            <person name="Bergman C.M."/>
            <person name="Oliver B."/>
            <person name="Markow T.A."/>
            <person name="Kaufman T.C."/>
            <person name="Kellis M."/>
            <person name="Gelbart W."/>
            <person name="Iyer V.N."/>
            <person name="Pollard D.A."/>
            <person name="Sackton T.B."/>
            <person name="Larracuente A.M."/>
            <person name="Singh N.D."/>
            <person name="Abad J.P."/>
            <person name="Abt D.N."/>
            <person name="Adryan B."/>
            <person name="Aguade M."/>
            <person name="Akashi H."/>
            <person name="Anderson W.W."/>
            <person name="Aquadro C.F."/>
            <person name="Ardell D.H."/>
            <person name="Arguello R."/>
            <person name="Artieri C.G."/>
            <person name="Barbash D.A."/>
            <person name="Barker D."/>
            <person name="Barsanti P."/>
            <person name="Batterham P."/>
            <person name="Batzoglou S."/>
            <person name="Begun D."/>
            <person name="Bhutkar A."/>
            <person name="Blanco E."/>
            <person name="Bosak S.A."/>
            <person name="Bradley R.K."/>
            <person name="Brand A.D."/>
            <person name="Brent M.R."/>
            <person name="Brooks A.N."/>
            <person name="Brown R.H."/>
            <person name="Butlin R.K."/>
            <person name="Caggese C."/>
            <person name="Calvi B.R."/>
            <person name="Bernardo de Carvalho A."/>
            <person name="Caspi A."/>
            <person name="Castrezana S."/>
            <person name="Celniker S.E."/>
            <person name="Chang J.L."/>
            <person name="Chapple C."/>
            <person name="Chatterji S."/>
            <person name="Chinwalla A."/>
            <person name="Civetta A."/>
            <person name="Clifton S.W."/>
            <person name="Comeron J.M."/>
            <person name="Costello J.C."/>
            <person name="Coyne J.A."/>
            <person name="Daub J."/>
            <person name="David R.G."/>
            <person name="Delcher A.L."/>
            <person name="Delehaunty K."/>
            <person name="Do C.B."/>
            <person name="Ebling H."/>
            <person name="Edwards K."/>
            <person name="Eickbush T."/>
            <person name="Evans J.D."/>
            <person name="Filipski A."/>
            <person name="Findeiss S."/>
            <person name="Freyhult E."/>
            <person name="Fulton L."/>
            <person name="Fulton R."/>
            <person name="Garcia A.C."/>
            <person name="Gardiner A."/>
            <person name="Garfield D.A."/>
            <person name="Garvin B.E."/>
            <person name="Gibson G."/>
            <person name="Gilbert D."/>
            <person name="Gnerre S."/>
            <person name="Godfrey J."/>
            <person name="Good R."/>
            <person name="Gotea V."/>
            <person name="Gravely B."/>
            <person name="Greenberg A.J."/>
            <person name="Griffiths-Jones S."/>
            <person name="Gross S."/>
            <person name="Guigo R."/>
            <person name="Gustafson E.A."/>
            <person name="Haerty W."/>
            <person name="Hahn M.W."/>
            <person name="Halligan D.L."/>
            <person name="Halpern A.L."/>
            <person name="Halter G.M."/>
            <person name="Han M.V."/>
            <person name="Heger A."/>
            <person name="Hillier L."/>
            <person name="Hinrichs A.S."/>
            <person name="Holmes I."/>
            <person name="Hoskins R.A."/>
            <person name="Hubisz M.J."/>
            <person name="Hultmark D."/>
            <person name="Huntley M.A."/>
            <person name="Jaffe D.B."/>
            <person name="Jagadeeshan S."/>
            <person name="Jeck W.R."/>
            <person name="Johnson J."/>
            <person name="Jones C.D."/>
            <person name="Jordan W.C."/>
            <person name="Karpen G.H."/>
            <person name="Kataoka E."/>
            <person name="Keightley P.D."/>
            <person name="Kheradpour P."/>
            <person name="Kirkness E.F."/>
            <person name="Koerich L.B."/>
            <person name="Kristiansen K."/>
            <person name="Kudrna D."/>
            <person name="Kulathinal R.J."/>
            <person name="Kumar S."/>
            <person name="Kwok R."/>
            <person name="Lander E."/>
            <person name="Langley C.H."/>
            <person name="Lapoint R."/>
            <person name="Lazzaro B.P."/>
            <person name="Lee S.J."/>
            <person name="Levesque L."/>
            <person name="Li R."/>
            <person name="Lin C.F."/>
            <person name="Lin M.F."/>
            <person name="Lindblad-Toh K."/>
            <person name="Llopart A."/>
            <person name="Long M."/>
            <person name="Low L."/>
            <person name="Lozovsky E."/>
            <person name="Lu J."/>
            <person name="Luo M."/>
            <person name="Machado C.A."/>
            <person name="Makalowski W."/>
            <person name="Marzo M."/>
            <person name="Matsuda M."/>
            <person name="Matzkin L."/>
            <person name="McAllister B."/>
            <person name="McBride C.S."/>
            <person name="McKernan B."/>
            <person name="McKernan K."/>
            <person name="Mendez-Lago M."/>
            <person name="Minx P."/>
            <person name="Mollenhauer M.U."/>
            <person name="Montooth K."/>
            <person name="Mount S.M."/>
            <person name="Mu X."/>
            <person name="Myers E."/>
            <person name="Negre B."/>
            <person name="Newfeld S."/>
            <person name="Nielsen R."/>
            <person name="Noor M.A."/>
            <person name="O'Grady P."/>
            <person name="Pachter L."/>
            <person name="Papaceit M."/>
            <person name="Parisi M.J."/>
            <person name="Parisi M."/>
            <person name="Parts L."/>
            <person name="Pedersen J.S."/>
            <person name="Pesole G."/>
            <person name="Phillippy A.M."/>
            <person name="Ponting C.P."/>
            <person name="Pop M."/>
            <person name="Porcelli D."/>
            <person name="Powell J.R."/>
            <person name="Prohaska S."/>
            <person name="Pruitt K."/>
            <person name="Puig M."/>
            <person name="Quesneville H."/>
            <person name="Ram K.R."/>
            <person name="Rand D."/>
            <person name="Rasmussen M.D."/>
            <person name="Reed L.K."/>
            <person name="Reenan R."/>
            <person name="Reily A."/>
            <person name="Remington K.A."/>
            <person name="Rieger T.T."/>
            <person name="Ritchie M.G."/>
            <person name="Robin C."/>
            <person name="Rogers Y.H."/>
            <person name="Rohde C."/>
            <person name="Rozas J."/>
            <person name="Rubenfield M.J."/>
            <person name="Ruiz A."/>
            <person name="Russo S."/>
            <person name="Salzberg S.L."/>
            <person name="Sanchez-Gracia A."/>
            <person name="Saranga D.J."/>
            <person name="Sato H."/>
            <person name="Schaeffer S.W."/>
            <person name="Schatz M.C."/>
            <person name="Schlenke T."/>
            <person name="Schwartz R."/>
            <person name="Segarra C."/>
            <person name="Singh R.S."/>
            <person name="Sirot L."/>
            <person name="Sirota M."/>
            <person name="Sisneros N.B."/>
            <person name="Smith C.D."/>
            <person name="Smith T.F."/>
            <person name="Spieth J."/>
            <person name="Stage D.E."/>
            <person name="Stark A."/>
            <person name="Stephan W."/>
            <person name="Strausberg R.L."/>
            <person name="Strempel S."/>
            <person name="Sturgill D."/>
            <person name="Sutton G."/>
            <person name="Sutton G.G."/>
            <person name="Tao W."/>
            <person name="Teichmann S."/>
            <person name="Tobari Y.N."/>
            <person name="Tomimura Y."/>
            <person name="Tsolas J.M."/>
            <person name="Valente V.L."/>
            <person name="Venter E."/>
            <person name="Venter J.C."/>
            <person name="Vicario S."/>
            <person name="Vieira F.G."/>
            <person name="Vilella A.J."/>
            <person name="Villasante A."/>
            <person name="Walenz B."/>
            <person name="Wang J."/>
            <person name="Wasserman M."/>
            <person name="Watts T."/>
            <person name="Wilson D."/>
            <person name="Wilson R.K."/>
            <person name="Wing R.A."/>
            <person name="Wolfner M.F."/>
            <person name="Wong A."/>
            <person name="Wong G.K."/>
            <person name="Wu C.I."/>
            <person name="Wu G."/>
            <person name="Yamamoto D."/>
            <person name="Yang H.P."/>
            <person name="Yang S.P."/>
            <person name="Yorke J.A."/>
            <person name="Yoshida K."/>
            <person name="Zdobnov E."/>
            <person name="Zhang P."/>
            <person name="Zhang Y."/>
            <person name="Zimin A.V."/>
            <person name="Baldwin J."/>
            <person name="Abdouelleil A."/>
            <person name="Abdulkadir J."/>
            <person name="Abebe A."/>
            <person name="Abera B."/>
            <person name="Abreu J."/>
            <person name="Acer S.C."/>
            <person name="Aftuck L."/>
            <person name="Alexander A."/>
            <person name="An P."/>
            <person name="Anderson E."/>
            <person name="Anderson S."/>
            <person name="Arachi H."/>
            <person name="Azer M."/>
            <person name="Bachantsang P."/>
            <person name="Barry A."/>
            <person name="Bayul T."/>
            <person name="Berlin A."/>
            <person name="Bessette D."/>
            <person name="Bloom T."/>
            <person name="Blye J."/>
            <person name="Boguslavskiy L."/>
            <person name="Bonnet C."/>
            <person name="Boukhgalter B."/>
            <person name="Bourzgui I."/>
            <person name="Brown A."/>
            <person name="Cahill P."/>
            <person name="Channer S."/>
            <person name="Cheshatsang Y."/>
            <person name="Chuda L."/>
            <person name="Citroen M."/>
            <person name="Collymore A."/>
            <person name="Cooke P."/>
            <person name="Costello M."/>
            <person name="D'Aco K."/>
            <person name="Daza R."/>
            <person name="De Haan G."/>
            <person name="DeGray S."/>
            <person name="DeMaso C."/>
            <person name="Dhargay N."/>
            <person name="Dooley K."/>
            <person name="Dooley E."/>
            <person name="Doricent M."/>
            <person name="Dorje P."/>
            <person name="Dorjee K."/>
            <person name="Dupes A."/>
            <person name="Elong R."/>
            <person name="Falk J."/>
            <person name="Farina A."/>
            <person name="Faro S."/>
            <person name="Ferguson D."/>
            <person name="Fisher S."/>
            <person name="Foley C.D."/>
            <person name="Franke A."/>
            <person name="Friedrich D."/>
            <person name="Gadbois L."/>
            <person name="Gearin G."/>
            <person name="Gearin C.R."/>
            <person name="Giannoukos G."/>
            <person name="Goode T."/>
            <person name="Graham J."/>
            <person name="Grandbois E."/>
            <person name="Grewal S."/>
            <person name="Gyaltsen K."/>
            <person name="Hafez N."/>
            <person name="Hagos B."/>
            <person name="Hall J."/>
            <person name="Henson C."/>
            <person name="Hollinger A."/>
            <person name="Honan T."/>
            <person name="Huard M.D."/>
            <person name="Hughes L."/>
            <person name="Hurhula B."/>
            <person name="Husby M.E."/>
            <person name="Kamat A."/>
            <person name="Kanga B."/>
            <person name="Kashin S."/>
            <person name="Khazanovich D."/>
            <person name="Kisner P."/>
            <person name="Lance K."/>
            <person name="Lara M."/>
            <person name="Lee W."/>
            <person name="Lennon N."/>
            <person name="Letendre F."/>
            <person name="LeVine R."/>
            <person name="Lipovsky A."/>
            <person name="Liu X."/>
            <person name="Liu J."/>
            <person name="Liu S."/>
            <person name="Lokyitsang T."/>
            <person name="Lokyitsang Y."/>
            <person name="Lubonja R."/>
            <person name="Lui A."/>
            <person name="MacDonald P."/>
            <person name="Magnisalis V."/>
            <person name="Maru K."/>
            <person name="Matthews C."/>
            <person name="McCusker W."/>
            <person name="McDonough S."/>
            <person name="Mehta T."/>
            <person name="Meldrim J."/>
            <person name="Meneus L."/>
            <person name="Mihai O."/>
            <person name="Mihalev A."/>
            <person name="Mihova T."/>
            <person name="Mittelman R."/>
            <person name="Mlenga V."/>
            <person name="Montmayeur A."/>
            <person name="Mulrain L."/>
            <person name="Navidi A."/>
            <person name="Naylor J."/>
            <person name="Negash T."/>
            <person name="Nguyen T."/>
            <person name="Nguyen N."/>
            <person name="Nicol R."/>
            <person name="Norbu C."/>
            <person name="Norbu N."/>
            <person name="Novod N."/>
            <person name="O'Neill B."/>
            <person name="Osman S."/>
            <person name="Markiewicz E."/>
            <person name="Oyono O.L."/>
            <person name="Patti C."/>
            <person name="Phunkhang P."/>
            <person name="Pierre F."/>
            <person name="Priest M."/>
            <person name="Raghuraman S."/>
            <person name="Rege F."/>
            <person name="Reyes R."/>
            <person name="Rise C."/>
            <person name="Rogov P."/>
            <person name="Ross K."/>
            <person name="Ryan E."/>
            <person name="Settipalli S."/>
            <person name="Shea T."/>
            <person name="Sherpa N."/>
            <person name="Shi L."/>
            <person name="Shih D."/>
            <person name="Sparrow T."/>
            <person name="Spaulding J."/>
            <person name="Stalker J."/>
            <person name="Stange-Thomann N."/>
            <person name="Stavropoulos S."/>
            <person name="Stone C."/>
            <person name="Strader C."/>
            <person name="Tesfaye S."/>
            <person name="Thomson T."/>
            <person name="Thoulutsang Y."/>
            <person name="Thoulutsang D."/>
            <person name="Topham K."/>
            <person name="Topping I."/>
            <person name="Tsamla T."/>
            <person name="Vassiliev H."/>
            <person name="Vo A."/>
            <person name="Wangchuk T."/>
            <person name="Wangdi T."/>
            <person name="Weiand M."/>
            <person name="Wilkinson J."/>
            <person name="Wilson A."/>
            <person name="Yadav S."/>
            <person name="Young G."/>
            <person name="Yu Q."/>
            <person name="Zembek L."/>
            <person name="Zhong D."/>
            <person name="Zimmer A."/>
            <person name="Zwirko Z."/>
            <person name="Jaffe D.B."/>
            <person name="Alvarez P."/>
            <person name="Brockman W."/>
            <person name="Butler J."/>
            <person name="Chin C."/>
            <person name="Gnerre S."/>
            <person name="Grabherr M."/>
            <person name="Kleber M."/>
            <person name="Mauceli E."/>
            <person name="MacCallum I."/>
        </authorList>
    </citation>
    <scope>NUCLEOTIDE SEQUENCE [LARGE SCALE GENOMIC DNA]</scope>
    <source>
        <strain evidence="9">Tucson 15081-1352.22</strain>
    </source>
</reference>
<evidence type="ECO:0000256" key="5">
    <source>
        <dbReference type="ARBA" id="ARBA00029903"/>
    </source>
</evidence>
<dbReference type="AlphaFoldDB" id="B4L2J7"/>
<protein>
    <recommendedName>
        <fullName evidence="2">phospholipase A2</fullName>
        <ecNumber evidence="2">3.1.1.4</ecNumber>
    </recommendedName>
    <alternativeName>
        <fullName evidence="5">Phosphatidylcholine 2-acylhydrolase</fullName>
    </alternativeName>
</protein>
<evidence type="ECO:0000313" key="8">
    <source>
        <dbReference type="EMBL" id="EDW06873.2"/>
    </source>
</evidence>
<dbReference type="OrthoDB" id="8187220at2759"/>
<dbReference type="EMBL" id="CH933810">
    <property type="protein sequence ID" value="EDW06873.2"/>
    <property type="molecule type" value="Genomic_DNA"/>
</dbReference>
<dbReference type="Proteomes" id="UP000009192">
    <property type="component" value="Unassembled WGS sequence"/>
</dbReference>
<feature type="domain" description="Phospholipase A2-like central" evidence="7">
    <location>
        <begin position="102"/>
        <end position="144"/>
    </location>
</feature>
<organism evidence="8 9">
    <name type="scientific">Drosophila mojavensis</name>
    <name type="common">Fruit fly</name>
    <dbReference type="NCBI Taxonomy" id="7230"/>
    <lineage>
        <taxon>Eukaryota</taxon>
        <taxon>Metazoa</taxon>
        <taxon>Ecdysozoa</taxon>
        <taxon>Arthropoda</taxon>
        <taxon>Hexapoda</taxon>
        <taxon>Insecta</taxon>
        <taxon>Pterygota</taxon>
        <taxon>Neoptera</taxon>
        <taxon>Endopterygota</taxon>
        <taxon>Diptera</taxon>
        <taxon>Brachycera</taxon>
        <taxon>Muscomorpha</taxon>
        <taxon>Ephydroidea</taxon>
        <taxon>Drosophilidae</taxon>
        <taxon>Drosophila</taxon>
    </lineage>
</organism>
<dbReference type="GO" id="GO:0004623">
    <property type="term" value="F:phospholipase A2 activity"/>
    <property type="evidence" value="ECO:0007669"/>
    <property type="project" value="UniProtKB-EC"/>
</dbReference>
<dbReference type="InterPro" id="IPR016090">
    <property type="entry name" value="PLA2-like_dom"/>
</dbReference>
<dbReference type="KEGG" id="dmo:Dmoj_GI15422"/>
<gene>
    <name evidence="8" type="primary">Dmoj\GI15422</name>
    <name evidence="8" type="ORF">Dmoj_GI15422</name>
</gene>
<evidence type="ECO:0000313" key="9">
    <source>
        <dbReference type="Proteomes" id="UP000009192"/>
    </source>
</evidence>
<evidence type="ECO:0000259" key="7">
    <source>
        <dbReference type="Pfam" id="PF05826"/>
    </source>
</evidence>
<dbReference type="InterPro" id="IPR036444">
    <property type="entry name" value="PLipase_A2_dom_sf"/>
</dbReference>
<dbReference type="SUPFAM" id="SSF48619">
    <property type="entry name" value="Phospholipase A2, PLA2"/>
    <property type="match status" value="1"/>
</dbReference>